<dbReference type="EMBL" id="KK853035">
    <property type="protein sequence ID" value="KDR12219.1"/>
    <property type="molecule type" value="Genomic_DNA"/>
</dbReference>
<feature type="domain" description="C2H2-type" evidence="8">
    <location>
        <begin position="148"/>
        <end position="175"/>
    </location>
</feature>
<evidence type="ECO:0000313" key="9">
    <source>
        <dbReference type="EMBL" id="KDR12219.1"/>
    </source>
</evidence>
<evidence type="ECO:0000259" key="8">
    <source>
        <dbReference type="PROSITE" id="PS50157"/>
    </source>
</evidence>
<evidence type="ECO:0000313" key="10">
    <source>
        <dbReference type="Proteomes" id="UP000027135"/>
    </source>
</evidence>
<evidence type="ECO:0000256" key="6">
    <source>
        <dbReference type="ARBA" id="ARBA00023242"/>
    </source>
</evidence>
<dbReference type="PROSITE" id="PS00028">
    <property type="entry name" value="ZINC_FINGER_C2H2_1"/>
    <property type="match status" value="4"/>
</dbReference>
<dbReference type="FunFam" id="3.30.160.60:FF:001840">
    <property type="entry name" value="Paternally-expressed gene 3 protein"/>
    <property type="match status" value="1"/>
</dbReference>
<keyword evidence="2" id="KW-0479">Metal-binding</keyword>
<sequence>MYLIACNMAATVKVESESVADIDPLSTKSENEILDIKHENYILPVVMKESEYITGDIKPEFDSDSDDTQLMPSPGHGELFEMILDEDPVPIIMSEPETIEGHVCEHDRRHGKSHSSKRGHTCTFCGKSFIRKQHLTDHIRMHTQERPYTCDICKKSFSRKGYLKIHLRFHTGHQPFSCRICNKSFNQRSQLETHVYEHTAEGPYSCDVCDKLFSDRINLILHQRVHSVH</sequence>
<evidence type="ECO:0000256" key="1">
    <source>
        <dbReference type="ARBA" id="ARBA00004123"/>
    </source>
</evidence>
<feature type="domain" description="C2H2-type" evidence="8">
    <location>
        <begin position="204"/>
        <end position="229"/>
    </location>
</feature>
<evidence type="ECO:0000256" key="3">
    <source>
        <dbReference type="ARBA" id="ARBA00022737"/>
    </source>
</evidence>
<dbReference type="GO" id="GO:0000981">
    <property type="term" value="F:DNA-binding transcription factor activity, RNA polymerase II-specific"/>
    <property type="evidence" value="ECO:0007669"/>
    <property type="project" value="TreeGrafter"/>
</dbReference>
<organism evidence="9 10">
    <name type="scientific">Zootermopsis nevadensis</name>
    <name type="common">Dampwood termite</name>
    <dbReference type="NCBI Taxonomy" id="136037"/>
    <lineage>
        <taxon>Eukaryota</taxon>
        <taxon>Metazoa</taxon>
        <taxon>Ecdysozoa</taxon>
        <taxon>Arthropoda</taxon>
        <taxon>Hexapoda</taxon>
        <taxon>Insecta</taxon>
        <taxon>Pterygota</taxon>
        <taxon>Neoptera</taxon>
        <taxon>Polyneoptera</taxon>
        <taxon>Dictyoptera</taxon>
        <taxon>Blattodea</taxon>
        <taxon>Blattoidea</taxon>
        <taxon>Termitoidae</taxon>
        <taxon>Termopsidae</taxon>
        <taxon>Zootermopsis</taxon>
    </lineage>
</organism>
<evidence type="ECO:0000256" key="7">
    <source>
        <dbReference type="PROSITE-ProRule" id="PRU00042"/>
    </source>
</evidence>
<dbReference type="GO" id="GO:0005634">
    <property type="term" value="C:nucleus"/>
    <property type="evidence" value="ECO:0007669"/>
    <property type="project" value="UniProtKB-SubCell"/>
</dbReference>
<keyword evidence="4 7" id="KW-0863">Zinc-finger</keyword>
<dbReference type="PROSITE" id="PS50157">
    <property type="entry name" value="ZINC_FINGER_C2H2_2"/>
    <property type="match status" value="4"/>
</dbReference>
<name>A0A067QRA2_ZOONE</name>
<dbReference type="PANTHER" id="PTHR23235:SF120">
    <property type="entry name" value="KRUPPEL-LIKE FACTOR 15"/>
    <property type="match status" value="1"/>
</dbReference>
<dbReference type="InParanoid" id="A0A067QRA2"/>
<comment type="subcellular location">
    <subcellularLocation>
        <location evidence="1">Nucleus</location>
    </subcellularLocation>
</comment>
<dbReference type="GO" id="GO:0000978">
    <property type="term" value="F:RNA polymerase II cis-regulatory region sequence-specific DNA binding"/>
    <property type="evidence" value="ECO:0007669"/>
    <property type="project" value="TreeGrafter"/>
</dbReference>
<proteinExistence type="predicted"/>
<dbReference type="OrthoDB" id="8113227at2759"/>
<evidence type="ECO:0000256" key="4">
    <source>
        <dbReference type="ARBA" id="ARBA00022771"/>
    </source>
</evidence>
<accession>A0A067QRA2</accession>
<dbReference type="Gene3D" id="3.30.160.60">
    <property type="entry name" value="Classic Zinc Finger"/>
    <property type="match status" value="4"/>
</dbReference>
<protein>
    <recommendedName>
        <fullName evidence="8">C2H2-type domain-containing protein</fullName>
    </recommendedName>
</protein>
<keyword evidence="5" id="KW-0862">Zinc</keyword>
<keyword evidence="3" id="KW-0677">Repeat</keyword>
<keyword evidence="10" id="KW-1185">Reference proteome</keyword>
<feature type="domain" description="C2H2-type" evidence="8">
    <location>
        <begin position="120"/>
        <end position="147"/>
    </location>
</feature>
<dbReference type="eggNOG" id="KOG1721">
    <property type="taxonomic scope" value="Eukaryota"/>
</dbReference>
<dbReference type="Pfam" id="PF00096">
    <property type="entry name" value="zf-C2H2"/>
    <property type="match status" value="4"/>
</dbReference>
<evidence type="ECO:0000256" key="5">
    <source>
        <dbReference type="ARBA" id="ARBA00022833"/>
    </source>
</evidence>
<dbReference type="FunFam" id="3.30.160.60:FF:000446">
    <property type="entry name" value="Zinc finger protein"/>
    <property type="match status" value="1"/>
</dbReference>
<dbReference type="InterPro" id="IPR036236">
    <property type="entry name" value="Znf_C2H2_sf"/>
</dbReference>
<dbReference type="GO" id="GO:0008270">
    <property type="term" value="F:zinc ion binding"/>
    <property type="evidence" value="ECO:0007669"/>
    <property type="project" value="UniProtKB-KW"/>
</dbReference>
<dbReference type="SUPFAM" id="SSF57667">
    <property type="entry name" value="beta-beta-alpha zinc fingers"/>
    <property type="match status" value="2"/>
</dbReference>
<dbReference type="PANTHER" id="PTHR23235">
    <property type="entry name" value="KRUEPPEL-LIKE TRANSCRIPTION FACTOR"/>
    <property type="match status" value="1"/>
</dbReference>
<dbReference type="SMART" id="SM00355">
    <property type="entry name" value="ZnF_C2H2"/>
    <property type="match status" value="4"/>
</dbReference>
<dbReference type="AlphaFoldDB" id="A0A067QRA2"/>
<dbReference type="Proteomes" id="UP000027135">
    <property type="component" value="Unassembled WGS sequence"/>
</dbReference>
<feature type="domain" description="C2H2-type" evidence="8">
    <location>
        <begin position="176"/>
        <end position="203"/>
    </location>
</feature>
<gene>
    <name evidence="9" type="ORF">L798_13826</name>
</gene>
<evidence type="ECO:0000256" key="2">
    <source>
        <dbReference type="ARBA" id="ARBA00022723"/>
    </source>
</evidence>
<dbReference type="FunFam" id="3.30.160.60:FF:000145">
    <property type="entry name" value="Zinc finger protein 574"/>
    <property type="match status" value="1"/>
</dbReference>
<reference evidence="9 10" key="1">
    <citation type="journal article" date="2014" name="Nat. Commun.">
        <title>Molecular traces of alternative social organization in a termite genome.</title>
        <authorList>
            <person name="Terrapon N."/>
            <person name="Li C."/>
            <person name="Robertson H.M."/>
            <person name="Ji L."/>
            <person name="Meng X."/>
            <person name="Booth W."/>
            <person name="Chen Z."/>
            <person name="Childers C.P."/>
            <person name="Glastad K.M."/>
            <person name="Gokhale K."/>
            <person name="Gowin J."/>
            <person name="Gronenberg W."/>
            <person name="Hermansen R.A."/>
            <person name="Hu H."/>
            <person name="Hunt B.G."/>
            <person name="Huylmans A.K."/>
            <person name="Khalil S.M."/>
            <person name="Mitchell R.D."/>
            <person name="Munoz-Torres M.C."/>
            <person name="Mustard J.A."/>
            <person name="Pan H."/>
            <person name="Reese J.T."/>
            <person name="Scharf M.E."/>
            <person name="Sun F."/>
            <person name="Vogel H."/>
            <person name="Xiao J."/>
            <person name="Yang W."/>
            <person name="Yang Z."/>
            <person name="Yang Z."/>
            <person name="Zhou J."/>
            <person name="Zhu J."/>
            <person name="Brent C.S."/>
            <person name="Elsik C.G."/>
            <person name="Goodisman M.A."/>
            <person name="Liberles D.A."/>
            <person name="Roe R.M."/>
            <person name="Vargo E.L."/>
            <person name="Vilcinskas A."/>
            <person name="Wang J."/>
            <person name="Bornberg-Bauer E."/>
            <person name="Korb J."/>
            <person name="Zhang G."/>
            <person name="Liebig J."/>
        </authorList>
    </citation>
    <scope>NUCLEOTIDE SEQUENCE [LARGE SCALE GENOMIC DNA]</scope>
    <source>
        <tissue evidence="9">Whole organism</tissue>
    </source>
</reference>
<dbReference type="FunFam" id="3.30.160.60:FF:000624">
    <property type="entry name" value="zinc finger protein 697"/>
    <property type="match status" value="1"/>
</dbReference>
<keyword evidence="6" id="KW-0539">Nucleus</keyword>
<dbReference type="OMA" id="NCLHEGC"/>
<dbReference type="InterPro" id="IPR013087">
    <property type="entry name" value="Znf_C2H2_type"/>
</dbReference>